<dbReference type="InterPro" id="IPR002372">
    <property type="entry name" value="PQQ_rpt_dom"/>
</dbReference>
<dbReference type="AlphaFoldDB" id="A0A6I4T0T9"/>
<dbReference type="InterPro" id="IPR011047">
    <property type="entry name" value="Quinoprotein_ADH-like_sf"/>
</dbReference>
<dbReference type="Gene3D" id="2.140.10.10">
    <property type="entry name" value="Quinoprotein alcohol dehydrogenase-like superfamily"/>
    <property type="match status" value="1"/>
</dbReference>
<dbReference type="PANTHER" id="PTHR32303:SF4">
    <property type="entry name" value="QUINOPROTEIN GLUCOSE DEHYDROGENASE"/>
    <property type="match status" value="1"/>
</dbReference>
<evidence type="ECO:0000256" key="1">
    <source>
        <dbReference type="ARBA" id="ARBA00001931"/>
    </source>
</evidence>
<dbReference type="Proteomes" id="UP000438476">
    <property type="component" value="Unassembled WGS sequence"/>
</dbReference>
<evidence type="ECO:0000313" key="7">
    <source>
        <dbReference type="Proteomes" id="UP000438476"/>
    </source>
</evidence>
<keyword evidence="3" id="KW-0560">Oxidoreductase</keyword>
<dbReference type="OrthoDB" id="9794322at2"/>
<dbReference type="GO" id="GO:0016491">
    <property type="term" value="F:oxidoreductase activity"/>
    <property type="evidence" value="ECO:0007669"/>
    <property type="project" value="UniProtKB-KW"/>
</dbReference>
<comment type="similarity">
    <text evidence="2">Belongs to the bacterial PQQ dehydrogenase family.</text>
</comment>
<comment type="cofactor">
    <cofactor evidence="1">
        <name>pyrroloquinoline quinone</name>
        <dbReference type="ChEBI" id="CHEBI:58442"/>
    </cofactor>
</comment>
<organism evidence="6 7">
    <name type="scientific">Altericroceibacterium endophyticum</name>
    <dbReference type="NCBI Taxonomy" id="1808508"/>
    <lineage>
        <taxon>Bacteria</taxon>
        <taxon>Pseudomonadati</taxon>
        <taxon>Pseudomonadota</taxon>
        <taxon>Alphaproteobacteria</taxon>
        <taxon>Sphingomonadales</taxon>
        <taxon>Erythrobacteraceae</taxon>
        <taxon>Altericroceibacterium</taxon>
    </lineage>
</organism>
<name>A0A6I4T0T9_9SPHN</name>
<dbReference type="EMBL" id="WTYT01000001">
    <property type="protein sequence ID" value="MXO64557.1"/>
    <property type="molecule type" value="Genomic_DNA"/>
</dbReference>
<dbReference type="PANTHER" id="PTHR32303">
    <property type="entry name" value="QUINOPROTEIN ALCOHOL DEHYDROGENASE (CYTOCHROME C)"/>
    <property type="match status" value="1"/>
</dbReference>
<comment type="caution">
    <text evidence="6">The sequence shown here is derived from an EMBL/GenBank/DDBJ whole genome shotgun (WGS) entry which is preliminary data.</text>
</comment>
<evidence type="ECO:0000256" key="4">
    <source>
        <dbReference type="SAM" id="MobiDB-lite"/>
    </source>
</evidence>
<protein>
    <submittedName>
        <fullName evidence="6">PQQ-binding-like beta-propeller repeat protein</fullName>
    </submittedName>
</protein>
<sequence length="333" mass="36560">MGVSHWRGAASAFQPGGRGRTDVCARRRGQVLALNPATGKQMWRSALEGRIGTRGINYWRSADGTDERLLVINNGMLRAVDAATGQVIDGFGTDGGVDLRDALPTDVATPGSSLQTDNPGLIYRDTIIVSLPAGAYDYASSPANIHGYDVMTGALKWTFNVVPREGEFGADTWPDTPDRSSFSGVHNWSESTVDSELGLVYIPTGTARHDYFGGNREEDNLFANSIVALDAETEERVWHYQTVHHDIWDFDLPTAPKLMTITKSGGPEGALRWANAFRFWSSRPSRAGCSCWIVAPANRSGRSPKLRCRNRTCPAKKHRRHSRYPPGRFPTPA</sequence>
<keyword evidence="7" id="KW-1185">Reference proteome</keyword>
<gene>
    <name evidence="6" type="ORF">GRI91_02145</name>
</gene>
<dbReference type="RefSeq" id="WP_160734977.1">
    <property type="nucleotide sequence ID" value="NZ_WTYT01000001.1"/>
</dbReference>
<accession>A0A6I4T0T9</accession>
<evidence type="ECO:0000256" key="3">
    <source>
        <dbReference type="ARBA" id="ARBA00023002"/>
    </source>
</evidence>
<dbReference type="SUPFAM" id="SSF50998">
    <property type="entry name" value="Quinoprotein alcohol dehydrogenase-like"/>
    <property type="match status" value="1"/>
</dbReference>
<evidence type="ECO:0000256" key="2">
    <source>
        <dbReference type="ARBA" id="ARBA00008156"/>
    </source>
</evidence>
<feature type="domain" description="Pyrrolo-quinoline quinone repeat" evidence="5">
    <location>
        <begin position="27"/>
        <end position="271"/>
    </location>
</feature>
<proteinExistence type="inferred from homology"/>
<evidence type="ECO:0000313" key="6">
    <source>
        <dbReference type="EMBL" id="MXO64557.1"/>
    </source>
</evidence>
<evidence type="ECO:0000259" key="5">
    <source>
        <dbReference type="Pfam" id="PF01011"/>
    </source>
</evidence>
<reference evidence="6 7" key="1">
    <citation type="submission" date="2019-12" db="EMBL/GenBank/DDBJ databases">
        <title>Genomic-based taxomic classification of the family Erythrobacteraceae.</title>
        <authorList>
            <person name="Xu L."/>
        </authorList>
    </citation>
    <scope>NUCLEOTIDE SEQUENCE [LARGE SCALE GENOMIC DNA]</scope>
    <source>
        <strain evidence="6 7">LMG 29518</strain>
    </source>
</reference>
<feature type="region of interest" description="Disordered" evidence="4">
    <location>
        <begin position="1"/>
        <end position="21"/>
    </location>
</feature>
<dbReference type="Pfam" id="PF01011">
    <property type="entry name" value="PQQ"/>
    <property type="match status" value="1"/>
</dbReference>